<evidence type="ECO:0000313" key="3">
    <source>
        <dbReference type="Proteomes" id="UP000285060"/>
    </source>
</evidence>
<keyword evidence="3" id="KW-1185">Reference proteome</keyword>
<feature type="transmembrane region" description="Helical" evidence="1">
    <location>
        <begin position="115"/>
        <end position="136"/>
    </location>
</feature>
<name>A0A418AMC0_9STRA</name>
<protein>
    <submittedName>
        <fullName evidence="2">Uncharacterized protein</fullName>
    </submittedName>
</protein>
<evidence type="ECO:0000313" key="2">
    <source>
        <dbReference type="EMBL" id="RHY25834.1"/>
    </source>
</evidence>
<reference evidence="2 3" key="1">
    <citation type="submission" date="2018-08" db="EMBL/GenBank/DDBJ databases">
        <title>Aphanomyces genome sequencing and annotation.</title>
        <authorList>
            <person name="Minardi D."/>
            <person name="Oidtmann B."/>
            <person name="Van Der Giezen M."/>
            <person name="Studholme D.J."/>
        </authorList>
    </citation>
    <scope>NUCLEOTIDE SEQUENCE [LARGE SCALE GENOMIC DNA]</scope>
    <source>
        <strain evidence="2 3">NJM0002</strain>
    </source>
</reference>
<sequence length="137" mass="15313">MRQRLSSLVSNKGNHDAVGKLKIEVGKERSLGTDTKYRPDFKFNMELALRTAVGVVLASLVLTKNTDSNAMITSTSRQKQWFFFPEWYILGGLSYVATATVFGCGKNIGSTIRELYQQISGVGIALLYNLLIFSYFE</sequence>
<feature type="non-terminal residue" evidence="2">
    <location>
        <position position="137"/>
    </location>
</feature>
<keyword evidence="1" id="KW-1133">Transmembrane helix</keyword>
<proteinExistence type="predicted"/>
<dbReference type="AlphaFoldDB" id="A0A418AMC0"/>
<keyword evidence="1" id="KW-0812">Transmembrane</keyword>
<evidence type="ECO:0000256" key="1">
    <source>
        <dbReference type="SAM" id="Phobius"/>
    </source>
</evidence>
<keyword evidence="1" id="KW-0472">Membrane</keyword>
<dbReference type="VEuPathDB" id="FungiDB:H310_09692"/>
<gene>
    <name evidence="2" type="ORF">DYB32_008060</name>
</gene>
<feature type="transmembrane region" description="Helical" evidence="1">
    <location>
        <begin position="83"/>
        <end position="103"/>
    </location>
</feature>
<dbReference type="Proteomes" id="UP000285060">
    <property type="component" value="Unassembled WGS sequence"/>
</dbReference>
<accession>A0A418AMC0</accession>
<dbReference type="EMBL" id="QUSY01001170">
    <property type="protein sequence ID" value="RHY25834.1"/>
    <property type="molecule type" value="Genomic_DNA"/>
</dbReference>
<comment type="caution">
    <text evidence="2">The sequence shown here is derived from an EMBL/GenBank/DDBJ whole genome shotgun (WGS) entry which is preliminary data.</text>
</comment>
<organism evidence="2 3">
    <name type="scientific">Aphanomyces invadans</name>
    <dbReference type="NCBI Taxonomy" id="157072"/>
    <lineage>
        <taxon>Eukaryota</taxon>
        <taxon>Sar</taxon>
        <taxon>Stramenopiles</taxon>
        <taxon>Oomycota</taxon>
        <taxon>Saprolegniomycetes</taxon>
        <taxon>Saprolegniales</taxon>
        <taxon>Verrucalvaceae</taxon>
        <taxon>Aphanomyces</taxon>
    </lineage>
</organism>